<keyword evidence="3" id="KW-1185">Reference proteome</keyword>
<protein>
    <submittedName>
        <fullName evidence="2">Type II toxin-antitoxin system RelE/ParE family toxin</fullName>
    </submittedName>
</protein>
<accession>A0A2Z3H9H9</accession>
<dbReference type="EMBL" id="CP025958">
    <property type="protein sequence ID" value="AWM39665.1"/>
    <property type="molecule type" value="Genomic_DNA"/>
</dbReference>
<dbReference type="AlphaFoldDB" id="A0A2Z3H9H9"/>
<dbReference type="RefSeq" id="WP_010036395.1">
    <property type="nucleotide sequence ID" value="NZ_CP025958.1"/>
</dbReference>
<dbReference type="Gene3D" id="3.30.2310.20">
    <property type="entry name" value="RelE-like"/>
    <property type="match status" value="1"/>
</dbReference>
<name>A0A2Z3H9H9_9BACT</name>
<reference evidence="2 3" key="1">
    <citation type="submission" date="2018-01" db="EMBL/GenBank/DDBJ databases">
        <title>G. obscuriglobus.</title>
        <authorList>
            <person name="Franke J."/>
            <person name="Blomberg W."/>
            <person name="Selmecki A."/>
        </authorList>
    </citation>
    <scope>NUCLEOTIDE SEQUENCE [LARGE SCALE GENOMIC DNA]</scope>
    <source>
        <strain evidence="2 3">DSM 5831</strain>
    </source>
</reference>
<evidence type="ECO:0000313" key="3">
    <source>
        <dbReference type="Proteomes" id="UP000245802"/>
    </source>
</evidence>
<evidence type="ECO:0000313" key="2">
    <source>
        <dbReference type="EMBL" id="AWM39665.1"/>
    </source>
</evidence>
<dbReference type="Proteomes" id="UP000245802">
    <property type="component" value="Chromosome"/>
</dbReference>
<dbReference type="KEGG" id="gog:C1280_23475"/>
<proteinExistence type="predicted"/>
<evidence type="ECO:0000256" key="1">
    <source>
        <dbReference type="ARBA" id="ARBA00022649"/>
    </source>
</evidence>
<sequence length="99" mass="11356">MAAVDLHPRAIEEARLARRRYARVSQRLVARFLDEFDTGIASIGAAPASFAPHTDGTRFYRLPSFPYLLVYLELDANTVLLLAVMHTSRRPGYWRRRLP</sequence>
<gene>
    <name evidence="2" type="ORF">C1280_23475</name>
</gene>
<keyword evidence="1" id="KW-1277">Toxin-antitoxin system</keyword>
<dbReference type="OrthoDB" id="278204at2"/>
<dbReference type="InterPro" id="IPR035093">
    <property type="entry name" value="RelE/ParE_toxin_dom_sf"/>
</dbReference>
<dbReference type="InterPro" id="IPR007712">
    <property type="entry name" value="RelE/ParE_toxin"/>
</dbReference>
<dbReference type="Pfam" id="PF05016">
    <property type="entry name" value="ParE_toxin"/>
    <property type="match status" value="1"/>
</dbReference>
<organism evidence="2 3">
    <name type="scientific">Gemmata obscuriglobus</name>
    <dbReference type="NCBI Taxonomy" id="114"/>
    <lineage>
        <taxon>Bacteria</taxon>
        <taxon>Pseudomonadati</taxon>
        <taxon>Planctomycetota</taxon>
        <taxon>Planctomycetia</taxon>
        <taxon>Gemmatales</taxon>
        <taxon>Gemmataceae</taxon>
        <taxon>Gemmata</taxon>
    </lineage>
</organism>